<dbReference type="PANTHER" id="PTHR34219:SF6">
    <property type="entry name" value="BLR3280 PROTEIN"/>
    <property type="match status" value="1"/>
</dbReference>
<dbReference type="Pfam" id="PF03929">
    <property type="entry name" value="PepSY_TM"/>
    <property type="match status" value="1"/>
</dbReference>
<name>A0A653B185_ECTOL</name>
<reference evidence="1" key="1">
    <citation type="submission" date="2018-11" db="EMBL/GenBank/DDBJ databases">
        <authorList>
            <consortium name="Genoscope - CEA"/>
            <person name="William W."/>
        </authorList>
    </citation>
    <scope>NUCLEOTIDE SEQUENCE [LARGE SCALE GENOMIC DNA]</scope>
    <source>
        <strain evidence="1">T9AD</strain>
    </source>
</reference>
<dbReference type="OrthoDB" id="9760788at2"/>
<protein>
    <submittedName>
        <fullName evidence="1">PepSY-associated TM region</fullName>
    </submittedName>
</protein>
<evidence type="ECO:0000313" key="1">
    <source>
        <dbReference type="EMBL" id="VDN62420.1"/>
    </source>
</evidence>
<dbReference type="PANTHER" id="PTHR34219">
    <property type="entry name" value="IRON-REGULATED INNER MEMBRANE PROTEIN-RELATED"/>
    <property type="match status" value="1"/>
</dbReference>
<accession>A0A653B185</accession>
<organism evidence="1">
    <name type="scientific">Ectopseudomonas oleovorans</name>
    <name type="common">Pseudomonas oleovorans</name>
    <dbReference type="NCBI Taxonomy" id="301"/>
    <lineage>
        <taxon>Bacteria</taxon>
        <taxon>Pseudomonadati</taxon>
        <taxon>Pseudomonadota</taxon>
        <taxon>Gammaproteobacteria</taxon>
        <taxon>Pseudomonadales</taxon>
        <taxon>Pseudomonadaceae</taxon>
        <taxon>Ectopseudomonas</taxon>
    </lineage>
</organism>
<dbReference type="EMBL" id="LR130779">
    <property type="protein sequence ID" value="VDN62420.1"/>
    <property type="molecule type" value="Genomic_DNA"/>
</dbReference>
<dbReference type="AlphaFoldDB" id="A0A653B185"/>
<dbReference type="InterPro" id="IPR005625">
    <property type="entry name" value="PepSY-ass_TM"/>
</dbReference>
<gene>
    <name evidence="1" type="ORF">POT9AD_1433</name>
</gene>
<sequence>MKRYLYLWHRWLGIGLCLLMALWLVSGLVMMYVGYPKLTPREHLAQLPALSAEDCCVPLAQVLAAADERQAPAAVRLTTVAGQPRYLLRYGQRVLAVDARSGQRLAGVDEQAARAAARQFAPGRGASYQGLVDEDAWTHSRALDADRPLHRVELDDGTLLYVSSHSGEVVRDATASERSWNWLGAWLHWLYPLRGGTLDRWWGDIVIYLSLAATLMTLLGIVVGLLRWRFAKPYRSGARSPYRGLARWHHIGGLAFGALVLTWIFSGLMSMNPWRLFTTPTPLDMAAYQGAELRAEAFPLPAQQAIARLREAGLNARELHWRLVGGRAYLQGVDASGATALLPADGDGTLLHGLTDAELLRAAQAIRPQERLQVERLNAYDFYYYARAEHSMLGHLERPLPVLRVRFDDPAQTWLHLDPRTGSVVGRLDAGQRTSRWLFALLHSWDWLPLLQNRPLWDGWMWLASLGGLLICLSGTLLGWRRLRRRPRPSPSRARPARSAGRRDTLYP</sequence>
<proteinExistence type="predicted"/>